<evidence type="ECO:0000313" key="2">
    <source>
        <dbReference type="EMBL" id="ALO50145.1"/>
    </source>
</evidence>
<feature type="compositionally biased region" description="Polar residues" evidence="1">
    <location>
        <begin position="649"/>
        <end position="687"/>
    </location>
</feature>
<feature type="region of interest" description="Disordered" evidence="1">
    <location>
        <begin position="620"/>
        <end position="687"/>
    </location>
</feature>
<sequence length="687" mass="74466">MSFEADPKAPWRSTMFSAIPVRHVVLPDSPRLYEPVTPSDDVPAGVDGIRDWLATTERWAPARGEARVGYTSSKMVGVYEVGDSRDVSALGSEMIVEGALDYEYYGKKTRLVATTDGYHYRAEPDLNGAAVNSMLSAQSVEEYAKTAGLKLPRITAMDSISTPDPLGEQAADNGMLVNRFEALRGLVGEHASQDDYGFRLHSLARIVLHSMVVKESAKRNGKRKAMDERKHMRSVLTASLPMVRPDSLRNSSWWYVGSELSPLYRAFLVMGARGLQHYNTIDTVYAGLLSEPEVALLESTDIVFTRKTGQMNDADVAPRVDDYMRVLDNPELALSFYNAYAQSIGLVHEAAEVMLHTAVGPFIWGEVATLPYRAASPKMDGAAYLLTENTSKAHLNILSVESLVSRAALVGKGYLAGAAALVGSFKRTSRVLTSDVLARVVGALSDSVQARTLGAEIWANLSGASASLEWVHPFDNVQAGLTRAMSAFRSAGWLLAWYNSSPAVALAGVFDRGVTMSGSVIGEGDYRGDHYRELLIYQLARGRPLQLMSESYAQAALTPMEYQTMGAMKAWNAVCRPVRLMSRDKDMPATLPKVERPKPAGEPYHEEISASLQFLRAIPATDSGSAGGTTVRQAAHEQQGGGKPPEQASPKSARSSGTRTSQAPSHNSGHNRSSPSQASMSLNGKNL</sequence>
<keyword evidence="3" id="KW-1185">Reference proteome</keyword>
<evidence type="ECO:0000313" key="3">
    <source>
        <dbReference type="Proteomes" id="UP000243852"/>
    </source>
</evidence>
<dbReference type="GeneID" id="26374051"/>
<evidence type="ECO:0000256" key="1">
    <source>
        <dbReference type="SAM" id="MobiDB-lite"/>
    </source>
</evidence>
<reference evidence="2 3" key="1">
    <citation type="journal article" date="2015" name="Virus Res.">
        <title>Multiple approaches for the detection and characterization of viral and plasmid symbionts from a collection of marine fungi.</title>
        <authorList>
            <person name="Nerva L."/>
            <person name="Ciuffo M."/>
            <person name="Vallino M."/>
            <person name="Margaria P."/>
            <person name="Varese G.C."/>
            <person name="Gnavi G."/>
            <person name="Turina M."/>
        </authorList>
    </citation>
    <scope>NUCLEOTIDE SEQUENCE [LARGE SCALE GENOMIC DNA]</scope>
</reference>
<name>A0A0S2KP82_9VIRU</name>
<dbReference type="RefSeq" id="YP_009182334.1">
    <property type="nucleotide sequence ID" value="NC_028497.1"/>
</dbReference>
<dbReference type="KEGG" id="vg:26374051"/>
<protein>
    <submittedName>
        <fullName evidence="2">70 kDa protein</fullName>
    </submittedName>
</protein>
<accession>A0A0S2KP82</accession>
<proteinExistence type="predicted"/>
<organism evidence="2 3">
    <name type="scientific">Penicillium janczewskii chrysovirus 1</name>
    <dbReference type="NCBI Taxonomy" id="1755792"/>
    <lineage>
        <taxon>Viruses</taxon>
        <taxon>Riboviria</taxon>
        <taxon>Orthornavirae</taxon>
        <taxon>Duplornaviricota</taxon>
        <taxon>Chrymotiviricetes</taxon>
        <taxon>Ghabrivirales</taxon>
        <taxon>Alphatotivirineae</taxon>
        <taxon>Chrysoviridae</taxon>
        <taxon>Betachrysovirus</taxon>
        <taxon>Betachrysovirus pripenicillii</taxon>
    </lineage>
</organism>
<feature type="compositionally biased region" description="Polar residues" evidence="1">
    <location>
        <begin position="622"/>
        <end position="632"/>
    </location>
</feature>
<dbReference type="EMBL" id="KT601118">
    <property type="protein sequence ID" value="ALO50145.1"/>
    <property type="molecule type" value="Genomic_RNA"/>
</dbReference>
<dbReference type="OrthoDB" id="13505at10239"/>
<dbReference type="Proteomes" id="UP000243852">
    <property type="component" value="Genome"/>
</dbReference>